<dbReference type="EMBL" id="SDJR01000013">
    <property type="protein sequence ID" value="RXR22415.1"/>
    <property type="molecule type" value="Genomic_DNA"/>
</dbReference>
<dbReference type="Gene3D" id="1.10.101.10">
    <property type="entry name" value="PGBD-like superfamily/PGBD"/>
    <property type="match status" value="1"/>
</dbReference>
<keyword evidence="2" id="KW-0472">Membrane</keyword>
<dbReference type="EMBL" id="SDJQ01000018">
    <property type="protein sequence ID" value="RXR32480.1"/>
    <property type="molecule type" value="Genomic_DNA"/>
</dbReference>
<evidence type="ECO:0000313" key="4">
    <source>
        <dbReference type="EMBL" id="RXR22415.1"/>
    </source>
</evidence>
<reference evidence="6 7" key="1">
    <citation type="submission" date="2019-01" db="EMBL/GenBank/DDBJ databases">
        <title>Oerskovia turbata Genome sequencing and assembly.</title>
        <authorList>
            <person name="Dou T."/>
        </authorList>
    </citation>
    <scope>NUCLEOTIDE SEQUENCE [LARGE SCALE GENOMIC DNA]</scope>
    <source>
        <strain evidence="5 6">JCM12123</strain>
        <strain evidence="4 7">JCM3160</strain>
    </source>
</reference>
<gene>
    <name evidence="4" type="ORF">EQW73_16885</name>
    <name evidence="5" type="ORF">EQW78_14320</name>
</gene>
<evidence type="ECO:0000313" key="6">
    <source>
        <dbReference type="Proteomes" id="UP000289805"/>
    </source>
</evidence>
<comment type="caution">
    <text evidence="5">The sequence shown here is derived from an EMBL/GenBank/DDBJ whole genome shotgun (WGS) entry which is preliminary data.</text>
</comment>
<dbReference type="Pfam" id="PF01471">
    <property type="entry name" value="PG_binding_1"/>
    <property type="match status" value="1"/>
</dbReference>
<feature type="region of interest" description="Disordered" evidence="1">
    <location>
        <begin position="237"/>
        <end position="281"/>
    </location>
</feature>
<dbReference type="Proteomes" id="UP000289805">
    <property type="component" value="Unassembled WGS sequence"/>
</dbReference>
<evidence type="ECO:0000313" key="5">
    <source>
        <dbReference type="EMBL" id="RXR32480.1"/>
    </source>
</evidence>
<name>A0A4Q1KSA6_9CELL</name>
<feature type="compositionally biased region" description="Basic residues" evidence="1">
    <location>
        <begin position="19"/>
        <end position="28"/>
    </location>
</feature>
<feature type="domain" description="Peptidoglycan binding-like" evidence="3">
    <location>
        <begin position="177"/>
        <end position="212"/>
    </location>
</feature>
<keyword evidence="2" id="KW-0812">Transmembrane</keyword>
<dbReference type="SUPFAM" id="SSF47090">
    <property type="entry name" value="PGBD-like"/>
    <property type="match status" value="1"/>
</dbReference>
<proteinExistence type="predicted"/>
<dbReference type="InterPro" id="IPR036365">
    <property type="entry name" value="PGBD-like_sf"/>
</dbReference>
<accession>A0A4Q1KSA6</accession>
<dbReference type="InterPro" id="IPR002477">
    <property type="entry name" value="Peptidoglycan-bd-like"/>
</dbReference>
<dbReference type="AlphaFoldDB" id="A0A4Q1KSA6"/>
<evidence type="ECO:0000256" key="1">
    <source>
        <dbReference type="SAM" id="MobiDB-lite"/>
    </source>
</evidence>
<evidence type="ECO:0000256" key="2">
    <source>
        <dbReference type="SAM" id="Phobius"/>
    </source>
</evidence>
<feature type="transmembrane region" description="Helical" evidence="2">
    <location>
        <begin position="57"/>
        <end position="79"/>
    </location>
</feature>
<evidence type="ECO:0000259" key="3">
    <source>
        <dbReference type="Pfam" id="PF01471"/>
    </source>
</evidence>
<dbReference type="Proteomes" id="UP000290517">
    <property type="component" value="Unassembled WGS sequence"/>
</dbReference>
<sequence length="480" mass="48761">MGRGAGADPAQVRLGAGRPARRDRLGRRGGHDLPRRAPRSVRAPCMSRSRLPAGTRWVWAVAGGSALVIMLSFAAGTLVRSPWEEAVDNSQRRPVVTAEVERRILLPEAAPAQGTFSAGATVDVTLPEQDKRIVTRQLKQAGDVLRSGEALAEVSGRPVIALTLPFELYRDILPGSTGSDVRAVQDALRELGMYTGASDGTYGAATAAAVEALYAGAGFPSPVAAPELLEAVEAAREAVSGGGTTEGVGRPETENAEGTSGSPEPAAPDARKRSAQALADAKAAAMTPLPATDVVALPQAETTIVATAPVGADLGDEGVVVARLRTGVPTVLTRVGASQVSAFTTGTSVMVTSVTDAQVSAEAVVTAVSDFRPPDGTTALPGYDVTVTFADADLAFTDATTVTVVSGSDPAPVAEGLAVPILAIREGPDGTYVTSQDGAVIAVEIVGTGDGLAVVAADGLAEGDRVIVSGEPDHLAGQRS</sequence>
<keyword evidence="7" id="KW-1185">Reference proteome</keyword>
<dbReference type="STRING" id="1713.GCA_000718325_03248"/>
<dbReference type="InterPro" id="IPR036366">
    <property type="entry name" value="PGBDSf"/>
</dbReference>
<evidence type="ECO:0000313" key="7">
    <source>
        <dbReference type="Proteomes" id="UP000290517"/>
    </source>
</evidence>
<dbReference type="OrthoDB" id="3268648at2"/>
<feature type="region of interest" description="Disordered" evidence="1">
    <location>
        <begin position="1"/>
        <end position="47"/>
    </location>
</feature>
<keyword evidence="2" id="KW-1133">Transmembrane helix</keyword>
<protein>
    <recommendedName>
        <fullName evidence="3">Peptidoglycan binding-like domain-containing protein</fullName>
    </recommendedName>
</protein>
<organism evidence="5 6">
    <name type="scientific">Oerskovia turbata</name>
    <dbReference type="NCBI Taxonomy" id="1713"/>
    <lineage>
        <taxon>Bacteria</taxon>
        <taxon>Bacillati</taxon>
        <taxon>Actinomycetota</taxon>
        <taxon>Actinomycetes</taxon>
        <taxon>Micrococcales</taxon>
        <taxon>Cellulomonadaceae</taxon>
        <taxon>Oerskovia</taxon>
    </lineage>
</organism>